<evidence type="ECO:0000256" key="1">
    <source>
        <dbReference type="SAM" id="Phobius"/>
    </source>
</evidence>
<accession>A0A6C0BLP1</accession>
<evidence type="ECO:0008006" key="3">
    <source>
        <dbReference type="Google" id="ProtNLM"/>
    </source>
</evidence>
<name>A0A6C0BLP1_9ZZZZ</name>
<feature type="transmembrane region" description="Helical" evidence="1">
    <location>
        <begin position="12"/>
        <end position="31"/>
    </location>
</feature>
<keyword evidence="1" id="KW-1133">Transmembrane helix</keyword>
<keyword evidence="1" id="KW-0812">Transmembrane</keyword>
<keyword evidence="1" id="KW-0472">Membrane</keyword>
<proteinExistence type="predicted"/>
<dbReference type="EMBL" id="MN739184">
    <property type="protein sequence ID" value="QHS92661.1"/>
    <property type="molecule type" value="Genomic_DNA"/>
</dbReference>
<protein>
    <recommendedName>
        <fullName evidence="3">DUF4760 domain-containing protein</fullName>
    </recommendedName>
</protein>
<organism evidence="2">
    <name type="scientific">viral metagenome</name>
    <dbReference type="NCBI Taxonomy" id="1070528"/>
    <lineage>
        <taxon>unclassified sequences</taxon>
        <taxon>metagenomes</taxon>
        <taxon>organismal metagenomes</taxon>
    </lineage>
</organism>
<dbReference type="AlphaFoldDB" id="A0A6C0BLP1"/>
<sequence length="212" mass="25662">MFHHFDLSYRYLDYICLTALILLGIFTYLYWSVDVQIMSRVSSYIQVVTVFLLLTTSLITVMNFKYQLDDRRRTFSLQYANLTQNETNDIDKLFMNNPQLDRLYFEMYSHLPQIQEIQKLKQLPQVTPDMLKLEHHMASIIFQKIADIYFCEQLDHNEIEDSVEWIYTFRCWMRSPILLSHWKQLKYEHHPDVRRFVEQVLIDPKKLHLVAA</sequence>
<reference evidence="2" key="1">
    <citation type="journal article" date="2020" name="Nature">
        <title>Giant virus diversity and host interactions through global metagenomics.</title>
        <authorList>
            <person name="Schulz F."/>
            <person name="Roux S."/>
            <person name="Paez-Espino D."/>
            <person name="Jungbluth S."/>
            <person name="Walsh D.A."/>
            <person name="Denef V.J."/>
            <person name="McMahon K.D."/>
            <person name="Konstantinidis K.T."/>
            <person name="Eloe-Fadrosh E.A."/>
            <person name="Kyrpides N.C."/>
            <person name="Woyke T."/>
        </authorList>
    </citation>
    <scope>NUCLEOTIDE SEQUENCE</scope>
    <source>
        <strain evidence="2">GVMAG-M-3300014204-73</strain>
    </source>
</reference>
<feature type="transmembrane region" description="Helical" evidence="1">
    <location>
        <begin position="43"/>
        <end position="64"/>
    </location>
</feature>
<evidence type="ECO:0000313" key="2">
    <source>
        <dbReference type="EMBL" id="QHS92661.1"/>
    </source>
</evidence>